<evidence type="ECO:0000256" key="13">
    <source>
        <dbReference type="ARBA" id="ARBA00022993"/>
    </source>
</evidence>
<evidence type="ECO:0000256" key="6">
    <source>
        <dbReference type="ARBA" id="ARBA00012102"/>
    </source>
</evidence>
<dbReference type="PANTHER" id="PTHR34265">
    <property type="entry name" value="TYPE III PANTOTHENATE KINASE"/>
    <property type="match status" value="1"/>
</dbReference>
<dbReference type="GO" id="GO:0015937">
    <property type="term" value="P:coenzyme A biosynthetic process"/>
    <property type="evidence" value="ECO:0007669"/>
    <property type="project" value="UniProtKB-UniRule"/>
</dbReference>
<evidence type="ECO:0000313" key="17">
    <source>
        <dbReference type="EMBL" id="WNM56993.1"/>
    </source>
</evidence>
<dbReference type="AlphaFoldDB" id="A0AA96G894"/>
<evidence type="ECO:0000256" key="10">
    <source>
        <dbReference type="ARBA" id="ARBA00022777"/>
    </source>
</evidence>
<proteinExistence type="inferred from homology"/>
<dbReference type="NCBIfam" id="NF009855">
    <property type="entry name" value="PRK13321.1"/>
    <property type="match status" value="1"/>
</dbReference>
<gene>
    <name evidence="16" type="primary">coaX</name>
    <name evidence="17" type="ORF">PP769_13530</name>
</gene>
<comment type="catalytic activity">
    <reaction evidence="1 16">
        <text>(R)-pantothenate + ATP = (R)-4'-phosphopantothenate + ADP + H(+)</text>
        <dbReference type="Rhea" id="RHEA:16373"/>
        <dbReference type="ChEBI" id="CHEBI:10986"/>
        <dbReference type="ChEBI" id="CHEBI:15378"/>
        <dbReference type="ChEBI" id="CHEBI:29032"/>
        <dbReference type="ChEBI" id="CHEBI:30616"/>
        <dbReference type="ChEBI" id="CHEBI:456216"/>
        <dbReference type="EC" id="2.7.1.33"/>
    </reaction>
</comment>
<comment type="function">
    <text evidence="16">Catalyzes the phosphorylation of pantothenate (Pan), the first step in CoA biosynthesis.</text>
</comment>
<keyword evidence="8 16" id="KW-0808">Transferase</keyword>
<reference evidence="17 18" key="1">
    <citation type="submission" date="2023-01" db="EMBL/GenBank/DDBJ databases">
        <title>Cultivation and genomic characterization of new, ubiquitous marine nitrite-oxidizing bacteria from the Nitrospirales.</title>
        <authorList>
            <person name="Mueller A.J."/>
            <person name="Daebeler A."/>
            <person name="Herbold C.W."/>
            <person name="Kirkegaard R.H."/>
            <person name="Daims H."/>
        </authorList>
    </citation>
    <scope>NUCLEOTIDE SEQUENCE [LARGE SCALE GENOMIC DNA]</scope>
    <source>
        <strain evidence="17 18">VA</strain>
    </source>
</reference>
<evidence type="ECO:0000256" key="4">
    <source>
        <dbReference type="ARBA" id="ARBA00005225"/>
    </source>
</evidence>
<feature type="binding site" evidence="16">
    <location>
        <position position="100"/>
    </location>
    <ligand>
        <name>substrate</name>
    </ligand>
</feature>
<keyword evidence="11 16" id="KW-0067">ATP-binding</keyword>
<evidence type="ECO:0000256" key="11">
    <source>
        <dbReference type="ARBA" id="ARBA00022840"/>
    </source>
</evidence>
<keyword evidence="13 16" id="KW-0173">Coenzyme A biosynthesis</keyword>
<dbReference type="CDD" id="cd24015">
    <property type="entry name" value="ASKHA_NBD_PanK-III"/>
    <property type="match status" value="1"/>
</dbReference>
<comment type="subunit">
    <text evidence="5 16">Homodimer.</text>
</comment>
<feature type="binding site" evidence="16">
    <location>
        <begin position="107"/>
        <end position="110"/>
    </location>
    <ligand>
        <name>substrate</name>
    </ligand>
</feature>
<dbReference type="SUPFAM" id="SSF53067">
    <property type="entry name" value="Actin-like ATPase domain"/>
    <property type="match status" value="2"/>
</dbReference>
<feature type="binding site" evidence="16">
    <location>
        <position position="129"/>
    </location>
    <ligand>
        <name>K(+)</name>
        <dbReference type="ChEBI" id="CHEBI:29103"/>
    </ligand>
</feature>
<evidence type="ECO:0000256" key="7">
    <source>
        <dbReference type="ARBA" id="ARBA00022490"/>
    </source>
</evidence>
<keyword evidence="18" id="KW-1185">Reference proteome</keyword>
<comment type="cofactor">
    <cofactor evidence="16">
        <name>NH4(+)</name>
        <dbReference type="ChEBI" id="CHEBI:28938"/>
    </cofactor>
    <cofactor evidence="16">
        <name>K(+)</name>
        <dbReference type="ChEBI" id="CHEBI:29103"/>
    </cofactor>
    <text evidence="16">A monovalent cation. Ammonium or potassium.</text>
</comment>
<dbReference type="NCBIfam" id="NF009848">
    <property type="entry name" value="PRK13318.1-6"/>
    <property type="match status" value="1"/>
</dbReference>
<dbReference type="EC" id="2.7.1.33" evidence="6 16"/>
<dbReference type="InterPro" id="IPR043129">
    <property type="entry name" value="ATPase_NBD"/>
</dbReference>
<dbReference type="RefSeq" id="WP_312640971.1">
    <property type="nucleotide sequence ID" value="NZ_CP116967.1"/>
</dbReference>
<dbReference type="PANTHER" id="PTHR34265:SF1">
    <property type="entry name" value="TYPE III PANTOTHENATE KINASE"/>
    <property type="match status" value="1"/>
</dbReference>
<protein>
    <recommendedName>
        <fullName evidence="15 16">Type III pantothenate kinase</fullName>
        <ecNumber evidence="6 16">2.7.1.33</ecNumber>
    </recommendedName>
    <alternativeName>
        <fullName evidence="16">PanK-III</fullName>
    </alternativeName>
    <alternativeName>
        <fullName evidence="16">Pantothenic acid kinase</fullName>
    </alternativeName>
</protein>
<dbReference type="HAMAP" id="MF_01274">
    <property type="entry name" value="Pantothen_kinase_3"/>
    <property type="match status" value="1"/>
</dbReference>
<name>A0AA96G894_9BACT</name>
<evidence type="ECO:0000256" key="12">
    <source>
        <dbReference type="ARBA" id="ARBA00022958"/>
    </source>
</evidence>
<comment type="subcellular location">
    <subcellularLocation>
        <location evidence="3 16">Cytoplasm</location>
    </subcellularLocation>
</comment>
<evidence type="ECO:0000256" key="9">
    <source>
        <dbReference type="ARBA" id="ARBA00022741"/>
    </source>
</evidence>
<feature type="binding site" evidence="16">
    <location>
        <begin position="6"/>
        <end position="13"/>
    </location>
    <ligand>
        <name>ATP</name>
        <dbReference type="ChEBI" id="CHEBI:30616"/>
    </ligand>
</feature>
<dbReference type="GO" id="GO:0004594">
    <property type="term" value="F:pantothenate kinase activity"/>
    <property type="evidence" value="ECO:0007669"/>
    <property type="project" value="UniProtKB-UniRule"/>
</dbReference>
<dbReference type="EMBL" id="CP116967">
    <property type="protein sequence ID" value="WNM56993.1"/>
    <property type="molecule type" value="Genomic_DNA"/>
</dbReference>
<feature type="binding site" evidence="16">
    <location>
        <position position="184"/>
    </location>
    <ligand>
        <name>substrate</name>
    </ligand>
</feature>
<evidence type="ECO:0000256" key="16">
    <source>
        <dbReference type="HAMAP-Rule" id="MF_01274"/>
    </source>
</evidence>
<dbReference type="Proteomes" id="UP001302719">
    <property type="component" value="Chromosome"/>
</dbReference>
<comment type="pathway">
    <text evidence="4 16">Cofactor biosynthesis; coenzyme A biosynthesis; CoA from (R)-pantothenate: step 1/5.</text>
</comment>
<dbReference type="Pfam" id="PF03309">
    <property type="entry name" value="Pan_kinase"/>
    <property type="match status" value="1"/>
</dbReference>
<keyword evidence="10 16" id="KW-0418">Kinase</keyword>
<dbReference type="GO" id="GO:0005524">
    <property type="term" value="F:ATP binding"/>
    <property type="evidence" value="ECO:0007669"/>
    <property type="project" value="UniProtKB-UniRule"/>
</dbReference>
<keyword evidence="16" id="KW-0479">Metal-binding</keyword>
<evidence type="ECO:0000313" key="18">
    <source>
        <dbReference type="Proteomes" id="UP001302719"/>
    </source>
</evidence>
<organism evidence="17 18">
    <name type="scientific">Candidatus Nitrospira allomarina</name>
    <dbReference type="NCBI Taxonomy" id="3020900"/>
    <lineage>
        <taxon>Bacteria</taxon>
        <taxon>Pseudomonadati</taxon>
        <taxon>Nitrospirota</taxon>
        <taxon>Nitrospiria</taxon>
        <taxon>Nitrospirales</taxon>
        <taxon>Nitrospiraceae</taxon>
        <taxon>Nitrospira</taxon>
    </lineage>
</organism>
<dbReference type="InterPro" id="IPR004619">
    <property type="entry name" value="Type_III_PanK"/>
</dbReference>
<feature type="binding site" evidence="16">
    <location>
        <position position="132"/>
    </location>
    <ligand>
        <name>ATP</name>
        <dbReference type="ChEBI" id="CHEBI:30616"/>
    </ligand>
</feature>
<evidence type="ECO:0000256" key="15">
    <source>
        <dbReference type="ARBA" id="ARBA00040883"/>
    </source>
</evidence>
<dbReference type="GO" id="GO:0005737">
    <property type="term" value="C:cytoplasm"/>
    <property type="evidence" value="ECO:0007669"/>
    <property type="project" value="UniProtKB-SubCell"/>
</dbReference>
<sequence>MLLAIDIGNSQIVCGVFQDSTLISHWRLSTDNSKTPDEYSIIFRSLLQFHKILPEDILGCIVTSVVPPLTHIFDMLAQSLFGQSPLIVTSACPHGLILQYNNPEEIGTDRLVNAAAAFARYKRYLIIVDFGTATTFCIVTQQAEYLGGTIAPGLKSAADTLHTKTAKLPKVDLVIPASVIGKDTTSSMQAGIMYGYAGLVDEIVRRIQQEIGESPLVIATGGLAQTIVPISHTIQEVRPNLTLEGLKLLYDRMNPSCG</sequence>
<evidence type="ECO:0000256" key="5">
    <source>
        <dbReference type="ARBA" id="ARBA00011738"/>
    </source>
</evidence>
<dbReference type="GO" id="GO:0046872">
    <property type="term" value="F:metal ion binding"/>
    <property type="evidence" value="ECO:0007669"/>
    <property type="project" value="UniProtKB-KW"/>
</dbReference>
<comment type="cofactor">
    <cofactor evidence="2">
        <name>K(+)</name>
        <dbReference type="ChEBI" id="CHEBI:29103"/>
    </cofactor>
</comment>
<evidence type="ECO:0000256" key="3">
    <source>
        <dbReference type="ARBA" id="ARBA00004496"/>
    </source>
</evidence>
<evidence type="ECO:0000256" key="2">
    <source>
        <dbReference type="ARBA" id="ARBA00001958"/>
    </source>
</evidence>
<dbReference type="NCBIfam" id="TIGR00671">
    <property type="entry name" value="baf"/>
    <property type="match status" value="1"/>
</dbReference>
<keyword evidence="12 16" id="KW-0630">Potassium</keyword>
<feature type="active site" description="Proton acceptor" evidence="16">
    <location>
        <position position="109"/>
    </location>
</feature>
<evidence type="ECO:0000256" key="1">
    <source>
        <dbReference type="ARBA" id="ARBA00001206"/>
    </source>
</evidence>
<dbReference type="Gene3D" id="3.30.420.40">
    <property type="match status" value="2"/>
</dbReference>
<dbReference type="KEGG" id="nall:PP769_13530"/>
<comment type="similarity">
    <text evidence="14 16">Belongs to the type III pantothenate kinase family.</text>
</comment>
<accession>A0AA96G894</accession>
<evidence type="ECO:0000256" key="14">
    <source>
        <dbReference type="ARBA" id="ARBA00038036"/>
    </source>
</evidence>
<keyword evidence="7 16" id="KW-0963">Cytoplasm</keyword>
<keyword evidence="9 16" id="KW-0547">Nucleotide-binding</keyword>
<evidence type="ECO:0000256" key="8">
    <source>
        <dbReference type="ARBA" id="ARBA00022679"/>
    </source>
</evidence>